<comment type="caution">
    <text evidence="13">The sequence shown here is derived from an EMBL/GenBank/DDBJ whole genome shotgun (WGS) entry which is preliminary data.</text>
</comment>
<keyword evidence="6 11" id="KW-0540">Nuclease</keyword>
<comment type="catalytic activity">
    <reaction evidence="1 11">
        <text>Endonucleolytic cleavage to 5'-phosphomonoester.</text>
        <dbReference type="EC" id="3.1.26.4"/>
    </reaction>
</comment>
<evidence type="ECO:0000256" key="2">
    <source>
        <dbReference type="ARBA" id="ARBA00004065"/>
    </source>
</evidence>
<dbReference type="RefSeq" id="WP_096184234.1">
    <property type="nucleotide sequence ID" value="NZ_BDUF01000112.1"/>
</dbReference>
<dbReference type="FunFam" id="3.30.420.10:FF:000089">
    <property type="entry name" value="Ribonuclease H"/>
    <property type="match status" value="1"/>
</dbReference>
<protein>
    <recommendedName>
        <fullName evidence="5 11">Ribonuclease H</fullName>
        <shortName evidence="11">RNase H</shortName>
        <ecNumber evidence="5 11">3.1.26.4</ecNumber>
    </recommendedName>
</protein>
<dbReference type="InterPro" id="IPR050092">
    <property type="entry name" value="RNase_H"/>
</dbReference>
<name>A0A292YT49_9BACL</name>
<comment type="cofactor">
    <cofactor evidence="11">
        <name>Mg(2+)</name>
        <dbReference type="ChEBI" id="CHEBI:18420"/>
    </cofactor>
    <text evidence="11">Binds 1 Mg(2+) ion per subunit. May bind a second metal ion at a regulatory site, or after substrate binding.</text>
</comment>
<evidence type="ECO:0000313" key="14">
    <source>
        <dbReference type="Proteomes" id="UP000217785"/>
    </source>
</evidence>
<dbReference type="InterPro" id="IPR012337">
    <property type="entry name" value="RNaseH-like_sf"/>
</dbReference>
<dbReference type="PANTHER" id="PTHR10642">
    <property type="entry name" value="RIBONUCLEASE H1"/>
    <property type="match status" value="1"/>
</dbReference>
<sequence length="143" mass="16199">MKEVTIYTDGACSGNPGPGGWGAVLIYGDVTKEISGGEKVTTNNKMELTAAIEALKLLKEPCKVKLYSDSAYMINCFKDKWYIGWERNGWVNSKKELVANKELWQELLRLCRLHEVEWIKVKGHAGDYWNERCDELARAASPK</sequence>
<keyword evidence="11" id="KW-0963">Cytoplasm</keyword>
<evidence type="ECO:0000256" key="8">
    <source>
        <dbReference type="ARBA" id="ARBA00022759"/>
    </source>
</evidence>
<keyword evidence="14" id="KW-1185">Reference proteome</keyword>
<evidence type="ECO:0000256" key="4">
    <source>
        <dbReference type="ARBA" id="ARBA00011245"/>
    </source>
</evidence>
<dbReference type="EMBL" id="BDUF01000112">
    <property type="protein sequence ID" value="GAX91943.1"/>
    <property type="molecule type" value="Genomic_DNA"/>
</dbReference>
<comment type="similarity">
    <text evidence="3 11">Belongs to the RNase H family.</text>
</comment>
<evidence type="ECO:0000256" key="6">
    <source>
        <dbReference type="ARBA" id="ARBA00022722"/>
    </source>
</evidence>
<comment type="function">
    <text evidence="2 11">Endonuclease that specifically degrades the RNA of RNA-DNA hybrids.</text>
</comment>
<dbReference type="GO" id="GO:0005737">
    <property type="term" value="C:cytoplasm"/>
    <property type="evidence" value="ECO:0007669"/>
    <property type="project" value="UniProtKB-SubCell"/>
</dbReference>
<dbReference type="PROSITE" id="PS50879">
    <property type="entry name" value="RNASE_H_1"/>
    <property type="match status" value="1"/>
</dbReference>
<dbReference type="Proteomes" id="UP000217785">
    <property type="component" value="Unassembled WGS sequence"/>
</dbReference>
<evidence type="ECO:0000256" key="5">
    <source>
        <dbReference type="ARBA" id="ARBA00012180"/>
    </source>
</evidence>
<keyword evidence="8 11" id="KW-0255">Endonuclease</keyword>
<dbReference type="InterPro" id="IPR036397">
    <property type="entry name" value="RNaseH_sf"/>
</dbReference>
<dbReference type="OrthoDB" id="7845843at2"/>
<keyword evidence="10 11" id="KW-0460">Magnesium</keyword>
<dbReference type="EC" id="3.1.26.4" evidence="5 11"/>
<comment type="subcellular location">
    <subcellularLocation>
        <location evidence="11">Cytoplasm</location>
    </subcellularLocation>
</comment>
<evidence type="ECO:0000256" key="10">
    <source>
        <dbReference type="ARBA" id="ARBA00022842"/>
    </source>
</evidence>
<dbReference type="InterPro" id="IPR022892">
    <property type="entry name" value="RNaseHI"/>
</dbReference>
<keyword evidence="7 11" id="KW-0479">Metal-binding</keyword>
<gene>
    <name evidence="11" type="primary">rnhA</name>
    <name evidence="13" type="ORF">EFBL_3634</name>
</gene>
<dbReference type="PANTHER" id="PTHR10642:SF26">
    <property type="entry name" value="RIBONUCLEASE H1"/>
    <property type="match status" value="1"/>
</dbReference>
<evidence type="ECO:0000256" key="3">
    <source>
        <dbReference type="ARBA" id="ARBA00005300"/>
    </source>
</evidence>
<feature type="binding site" evidence="11">
    <location>
        <position position="47"/>
    </location>
    <ligand>
        <name>Mg(2+)</name>
        <dbReference type="ChEBI" id="CHEBI:18420"/>
        <label>1</label>
    </ligand>
</feature>
<reference evidence="14" key="1">
    <citation type="submission" date="2017-07" db="EMBL/GenBank/DDBJ databases">
        <title>Draft genome sequence of Effusibacillus lacus strain skLN1.</title>
        <authorList>
            <person name="Watanabe M."/>
            <person name="Kojima H."/>
            <person name="Fukui M."/>
        </authorList>
    </citation>
    <scope>NUCLEOTIDE SEQUENCE [LARGE SCALE GENOMIC DNA]</scope>
    <source>
        <strain evidence="14">skLN1</strain>
    </source>
</reference>
<evidence type="ECO:0000256" key="7">
    <source>
        <dbReference type="ARBA" id="ARBA00022723"/>
    </source>
</evidence>
<evidence type="ECO:0000256" key="1">
    <source>
        <dbReference type="ARBA" id="ARBA00000077"/>
    </source>
</evidence>
<comment type="subunit">
    <text evidence="4 11">Monomer.</text>
</comment>
<keyword evidence="9 11" id="KW-0378">Hydrolase</keyword>
<dbReference type="AlphaFoldDB" id="A0A292YT49"/>
<proteinExistence type="inferred from homology"/>
<evidence type="ECO:0000256" key="11">
    <source>
        <dbReference type="HAMAP-Rule" id="MF_00042"/>
    </source>
</evidence>
<dbReference type="NCBIfam" id="NF001236">
    <property type="entry name" value="PRK00203.1"/>
    <property type="match status" value="1"/>
</dbReference>
<evidence type="ECO:0000259" key="12">
    <source>
        <dbReference type="PROSITE" id="PS50879"/>
    </source>
</evidence>
<dbReference type="InterPro" id="IPR002156">
    <property type="entry name" value="RNaseH_domain"/>
</dbReference>
<evidence type="ECO:0000313" key="13">
    <source>
        <dbReference type="EMBL" id="GAX91943.1"/>
    </source>
</evidence>
<feature type="binding site" evidence="11">
    <location>
        <position position="134"/>
    </location>
    <ligand>
        <name>Mg(2+)</name>
        <dbReference type="ChEBI" id="CHEBI:18420"/>
        <label>2</label>
    </ligand>
</feature>
<dbReference type="CDD" id="cd09278">
    <property type="entry name" value="RNase_HI_prokaryote_like"/>
    <property type="match status" value="1"/>
</dbReference>
<organism evidence="13 14">
    <name type="scientific">Effusibacillus lacus</name>
    <dbReference type="NCBI Taxonomy" id="1348429"/>
    <lineage>
        <taxon>Bacteria</taxon>
        <taxon>Bacillati</taxon>
        <taxon>Bacillota</taxon>
        <taxon>Bacilli</taxon>
        <taxon>Bacillales</taxon>
        <taxon>Alicyclobacillaceae</taxon>
        <taxon>Effusibacillus</taxon>
    </lineage>
</organism>
<feature type="binding site" evidence="11">
    <location>
        <position position="69"/>
    </location>
    <ligand>
        <name>Mg(2+)</name>
        <dbReference type="ChEBI" id="CHEBI:18420"/>
        <label>1</label>
    </ligand>
</feature>
<dbReference type="Gene3D" id="3.30.420.10">
    <property type="entry name" value="Ribonuclease H-like superfamily/Ribonuclease H"/>
    <property type="match status" value="1"/>
</dbReference>
<dbReference type="Pfam" id="PF00075">
    <property type="entry name" value="RNase_H"/>
    <property type="match status" value="1"/>
</dbReference>
<dbReference type="GO" id="GO:0043137">
    <property type="term" value="P:DNA replication, removal of RNA primer"/>
    <property type="evidence" value="ECO:0007669"/>
    <property type="project" value="TreeGrafter"/>
</dbReference>
<accession>A0A292YT49</accession>
<evidence type="ECO:0000256" key="9">
    <source>
        <dbReference type="ARBA" id="ARBA00022801"/>
    </source>
</evidence>
<dbReference type="SUPFAM" id="SSF53098">
    <property type="entry name" value="Ribonuclease H-like"/>
    <property type="match status" value="1"/>
</dbReference>
<feature type="domain" description="RNase H type-1" evidence="12">
    <location>
        <begin position="1"/>
        <end position="142"/>
    </location>
</feature>
<feature type="binding site" evidence="11">
    <location>
        <position position="9"/>
    </location>
    <ligand>
        <name>Mg(2+)</name>
        <dbReference type="ChEBI" id="CHEBI:18420"/>
        <label>1</label>
    </ligand>
</feature>
<feature type="binding site" evidence="11">
    <location>
        <position position="9"/>
    </location>
    <ligand>
        <name>Mg(2+)</name>
        <dbReference type="ChEBI" id="CHEBI:18420"/>
        <label>2</label>
    </ligand>
</feature>
<dbReference type="GO" id="GO:0004523">
    <property type="term" value="F:RNA-DNA hybrid ribonuclease activity"/>
    <property type="evidence" value="ECO:0007669"/>
    <property type="project" value="UniProtKB-UniRule"/>
</dbReference>
<dbReference type="GO" id="GO:0000287">
    <property type="term" value="F:magnesium ion binding"/>
    <property type="evidence" value="ECO:0007669"/>
    <property type="project" value="UniProtKB-UniRule"/>
</dbReference>
<dbReference type="GO" id="GO:0003676">
    <property type="term" value="F:nucleic acid binding"/>
    <property type="evidence" value="ECO:0007669"/>
    <property type="project" value="InterPro"/>
</dbReference>
<dbReference type="HAMAP" id="MF_00042">
    <property type="entry name" value="RNase_H"/>
    <property type="match status" value="1"/>
</dbReference>